<dbReference type="InterPro" id="IPR004107">
    <property type="entry name" value="Integrase_SAM-like_N"/>
</dbReference>
<dbReference type="GO" id="GO:0007059">
    <property type="term" value="P:chromosome segregation"/>
    <property type="evidence" value="ECO:0007669"/>
    <property type="project" value="UniProtKB-UniRule"/>
</dbReference>
<dbReference type="GO" id="GO:0009037">
    <property type="term" value="F:tyrosine-based site-specific recombinase activity"/>
    <property type="evidence" value="ECO:0007669"/>
    <property type="project" value="UniProtKB-UniRule"/>
</dbReference>
<evidence type="ECO:0000259" key="12">
    <source>
        <dbReference type="PROSITE" id="PS51898"/>
    </source>
</evidence>
<dbReference type="GO" id="GO:0003677">
    <property type="term" value="F:DNA binding"/>
    <property type="evidence" value="ECO:0007669"/>
    <property type="project" value="UniProtKB-UniRule"/>
</dbReference>
<keyword evidence="3 10" id="KW-0963">Cytoplasm</keyword>
<dbReference type="GO" id="GO:0005737">
    <property type="term" value="C:cytoplasm"/>
    <property type="evidence" value="ECO:0007669"/>
    <property type="project" value="UniProtKB-SubCell"/>
</dbReference>
<keyword evidence="8 10" id="KW-0233">DNA recombination</keyword>
<dbReference type="InterPro" id="IPR013762">
    <property type="entry name" value="Integrase-like_cat_sf"/>
</dbReference>
<comment type="subcellular location">
    <subcellularLocation>
        <location evidence="1 10">Cytoplasm</location>
    </subcellularLocation>
</comment>
<name>A0A2K1SV09_GARVA</name>
<evidence type="ECO:0000256" key="9">
    <source>
        <dbReference type="ARBA" id="ARBA00023306"/>
    </source>
</evidence>
<evidence type="ECO:0000256" key="5">
    <source>
        <dbReference type="ARBA" id="ARBA00022829"/>
    </source>
</evidence>
<dbReference type="RefSeq" id="WP_103084832.1">
    <property type="nucleotide sequence ID" value="NZ_MNLH01000003.1"/>
</dbReference>
<evidence type="ECO:0000259" key="13">
    <source>
        <dbReference type="PROSITE" id="PS51900"/>
    </source>
</evidence>
<feature type="region of interest" description="Disordered" evidence="11">
    <location>
        <begin position="1"/>
        <end position="22"/>
    </location>
</feature>
<feature type="domain" description="Core-binding (CB)" evidence="13">
    <location>
        <begin position="34"/>
        <end position="121"/>
    </location>
</feature>
<comment type="subunit">
    <text evidence="10">Forms a cyclic heterotetrameric complex composed of two molecules of XerC and two molecules of XerD.</text>
</comment>
<accession>A0A2K1SV09</accession>
<dbReference type="Gene3D" id="1.10.150.130">
    <property type="match status" value="1"/>
</dbReference>
<dbReference type="PANTHER" id="PTHR30349">
    <property type="entry name" value="PHAGE INTEGRASE-RELATED"/>
    <property type="match status" value="1"/>
</dbReference>
<dbReference type="InterPro" id="IPR002104">
    <property type="entry name" value="Integrase_catalytic"/>
</dbReference>
<dbReference type="Proteomes" id="UP000236146">
    <property type="component" value="Unassembled WGS sequence"/>
</dbReference>
<dbReference type="GO" id="GO:0006313">
    <property type="term" value="P:DNA transposition"/>
    <property type="evidence" value="ECO:0007669"/>
    <property type="project" value="UniProtKB-UniRule"/>
</dbReference>
<evidence type="ECO:0000256" key="3">
    <source>
        <dbReference type="ARBA" id="ARBA00022490"/>
    </source>
</evidence>
<dbReference type="InterPro" id="IPR050090">
    <property type="entry name" value="Tyrosine_recombinase_XerCD"/>
</dbReference>
<dbReference type="InterPro" id="IPR011010">
    <property type="entry name" value="DNA_brk_join_enz"/>
</dbReference>
<comment type="function">
    <text evidence="10">Site-specific tyrosine recombinase, which acts by catalyzing the cutting and rejoining of the recombining DNA molecules. The XerC-XerD complex is essential to convert dimers of the bacterial chromosome into monomers to permit their segregation at cell division. It also contributes to the segregational stability of plasmids.</text>
</comment>
<dbReference type="SUPFAM" id="SSF56349">
    <property type="entry name" value="DNA breaking-rejoining enzymes"/>
    <property type="match status" value="1"/>
</dbReference>
<dbReference type="OrthoDB" id="9801717at2"/>
<keyword evidence="4 10" id="KW-0132">Cell division</keyword>
<feature type="active site" description="O-(3'-phospho-DNA)-tyrosine intermediate" evidence="10">
    <location>
        <position position="317"/>
    </location>
</feature>
<dbReference type="Pfam" id="PF02899">
    <property type="entry name" value="Phage_int_SAM_1"/>
    <property type="match status" value="1"/>
</dbReference>
<dbReference type="PROSITE" id="PS51898">
    <property type="entry name" value="TYR_RECOMBINASE"/>
    <property type="match status" value="1"/>
</dbReference>
<sequence>MSSSYDKSFNQSYDNSCDTSSSYDASKSCTKSYENFAPLIQRFIAHIDIERGLSARTVSAYKSDLNNYVLWLSKNRNIRSISDISYKDIDAYISESRDCGLGARTVARRLASIHEWHRFMLAHGDVTSDVSSSIKAPKQPEHLPDVLSIDEVNKVIEAAGNFGSDDEISLRDSALLEFLYATGARISEAVSVKFEDFDLEESVVKLTGKGSKQRLVPLGGCAIRALKKYLQHARPILSSRGKRELPFIFLNKRGNALSRQSAWAVIAEAGKKAGVSQSLHPHTLRHSFATHLIAGGADVRTVQEILGHASVTTTQIYTHISPDALIEAYVMSHPRAK</sequence>
<proteinExistence type="inferred from homology"/>
<feature type="active site" evidence="10">
    <location>
        <position position="209"/>
    </location>
</feature>
<evidence type="ECO:0000313" key="15">
    <source>
        <dbReference type="Proteomes" id="UP000236146"/>
    </source>
</evidence>
<feature type="domain" description="Tyr recombinase" evidence="12">
    <location>
        <begin position="142"/>
        <end position="330"/>
    </location>
</feature>
<dbReference type="CDD" id="cd00798">
    <property type="entry name" value="INT_XerDC_C"/>
    <property type="match status" value="1"/>
</dbReference>
<gene>
    <name evidence="14" type="primary">xerD</name>
    <name evidence="10" type="synonym">xerC</name>
    <name evidence="14" type="ORF">BFS05_04355</name>
</gene>
<dbReference type="NCBIfam" id="TIGR02225">
    <property type="entry name" value="recomb_XerD"/>
    <property type="match status" value="1"/>
</dbReference>
<comment type="similarity">
    <text evidence="10">Belongs to the 'phage' integrase family. XerC subfamily.</text>
</comment>
<dbReference type="Pfam" id="PF00589">
    <property type="entry name" value="Phage_integrase"/>
    <property type="match status" value="1"/>
</dbReference>
<dbReference type="HAMAP" id="MF_01808">
    <property type="entry name" value="Recomb_XerC_XerD"/>
    <property type="match status" value="1"/>
</dbReference>
<feature type="active site" evidence="10">
    <location>
        <position position="285"/>
    </location>
</feature>
<organism evidence="14 15">
    <name type="scientific">Gardnerella vaginalis</name>
    <dbReference type="NCBI Taxonomy" id="2702"/>
    <lineage>
        <taxon>Bacteria</taxon>
        <taxon>Bacillati</taxon>
        <taxon>Actinomycetota</taxon>
        <taxon>Actinomycetes</taxon>
        <taxon>Bifidobacteriales</taxon>
        <taxon>Bifidobacteriaceae</taxon>
        <taxon>Gardnerella</taxon>
    </lineage>
</organism>
<comment type="similarity">
    <text evidence="2">Belongs to the 'phage' integrase family. XerD subfamily.</text>
</comment>
<feature type="active site" evidence="10">
    <location>
        <position position="282"/>
    </location>
</feature>
<evidence type="ECO:0000256" key="7">
    <source>
        <dbReference type="ARBA" id="ARBA00023125"/>
    </source>
</evidence>
<comment type="caution">
    <text evidence="14">The sequence shown here is derived from an EMBL/GenBank/DDBJ whole genome shotgun (WGS) entry which is preliminary data.</text>
</comment>
<keyword evidence="5 10" id="KW-0159">Chromosome partition</keyword>
<dbReference type="EMBL" id="MNLH01000003">
    <property type="protein sequence ID" value="PNS43342.1"/>
    <property type="molecule type" value="Genomic_DNA"/>
</dbReference>
<dbReference type="AlphaFoldDB" id="A0A2K1SV09"/>
<dbReference type="InterPro" id="IPR010998">
    <property type="entry name" value="Integrase_recombinase_N"/>
</dbReference>
<evidence type="ECO:0000256" key="1">
    <source>
        <dbReference type="ARBA" id="ARBA00004496"/>
    </source>
</evidence>
<evidence type="ECO:0000256" key="2">
    <source>
        <dbReference type="ARBA" id="ARBA00010450"/>
    </source>
</evidence>
<evidence type="ECO:0000256" key="8">
    <source>
        <dbReference type="ARBA" id="ARBA00023172"/>
    </source>
</evidence>
<dbReference type="InterPro" id="IPR044068">
    <property type="entry name" value="CB"/>
</dbReference>
<evidence type="ECO:0000256" key="6">
    <source>
        <dbReference type="ARBA" id="ARBA00022908"/>
    </source>
</evidence>
<feature type="active site" evidence="10">
    <location>
        <position position="185"/>
    </location>
</feature>
<protein>
    <recommendedName>
        <fullName evidence="10">Tyrosine recombinase XerC</fullName>
    </recommendedName>
</protein>
<dbReference type="InterPro" id="IPR011932">
    <property type="entry name" value="Recomb_XerD"/>
</dbReference>
<dbReference type="PANTHER" id="PTHR30349:SF81">
    <property type="entry name" value="TYROSINE RECOMBINASE XERC"/>
    <property type="match status" value="1"/>
</dbReference>
<dbReference type="PROSITE" id="PS51900">
    <property type="entry name" value="CB"/>
    <property type="match status" value="1"/>
</dbReference>
<keyword evidence="9 10" id="KW-0131">Cell cycle</keyword>
<reference evidence="14 15" key="1">
    <citation type="submission" date="2016-10" db="EMBL/GenBank/DDBJ databases">
        <authorList>
            <person name="Varghese N."/>
        </authorList>
    </citation>
    <scope>NUCLEOTIDE SEQUENCE [LARGE SCALE GENOMIC DNA]</scope>
    <source>
        <strain evidence="14 15">KA00225</strain>
    </source>
</reference>
<dbReference type="NCBIfam" id="NF001399">
    <property type="entry name" value="PRK00283.1"/>
    <property type="match status" value="1"/>
</dbReference>
<evidence type="ECO:0000256" key="11">
    <source>
        <dbReference type="SAM" id="MobiDB-lite"/>
    </source>
</evidence>
<evidence type="ECO:0000256" key="4">
    <source>
        <dbReference type="ARBA" id="ARBA00022618"/>
    </source>
</evidence>
<dbReference type="InterPro" id="IPR023009">
    <property type="entry name" value="Tyrosine_recombinase_XerC/XerD"/>
</dbReference>
<keyword evidence="6 10" id="KW-0229">DNA integration</keyword>
<dbReference type="GO" id="GO:0051301">
    <property type="term" value="P:cell division"/>
    <property type="evidence" value="ECO:0007669"/>
    <property type="project" value="UniProtKB-KW"/>
</dbReference>
<evidence type="ECO:0000313" key="14">
    <source>
        <dbReference type="EMBL" id="PNS43342.1"/>
    </source>
</evidence>
<dbReference type="Gene3D" id="1.10.443.10">
    <property type="entry name" value="Intergrase catalytic core"/>
    <property type="match status" value="1"/>
</dbReference>
<keyword evidence="7 10" id="KW-0238">DNA-binding</keyword>
<evidence type="ECO:0000256" key="10">
    <source>
        <dbReference type="HAMAP-Rule" id="MF_01808"/>
    </source>
</evidence>
<feature type="active site" evidence="10">
    <location>
        <position position="308"/>
    </location>
</feature>